<dbReference type="Proteomes" id="UP000663870">
    <property type="component" value="Unassembled WGS sequence"/>
</dbReference>
<dbReference type="AlphaFoldDB" id="A0A814TP48"/>
<evidence type="ECO:0000313" key="2">
    <source>
        <dbReference type="EMBL" id="CAF1163941.1"/>
    </source>
</evidence>
<evidence type="ECO:0000313" key="3">
    <source>
        <dbReference type="Proteomes" id="UP000663870"/>
    </source>
</evidence>
<evidence type="ECO:0000256" key="1">
    <source>
        <dbReference type="SAM" id="MobiDB-lite"/>
    </source>
</evidence>
<feature type="compositionally biased region" description="Polar residues" evidence="1">
    <location>
        <begin position="22"/>
        <end position="39"/>
    </location>
</feature>
<gene>
    <name evidence="2" type="ORF">JXQ802_LOCUS22412</name>
</gene>
<protein>
    <submittedName>
        <fullName evidence="2">Uncharacterized protein</fullName>
    </submittedName>
</protein>
<dbReference type="EMBL" id="CAJNOL010000680">
    <property type="protein sequence ID" value="CAF1163941.1"/>
    <property type="molecule type" value="Genomic_DNA"/>
</dbReference>
<comment type="caution">
    <text evidence="2">The sequence shown here is derived from an EMBL/GenBank/DDBJ whole genome shotgun (WGS) entry which is preliminary data.</text>
</comment>
<feature type="region of interest" description="Disordered" evidence="1">
    <location>
        <begin position="1"/>
        <end position="56"/>
    </location>
</feature>
<reference evidence="2" key="1">
    <citation type="submission" date="2021-02" db="EMBL/GenBank/DDBJ databases">
        <authorList>
            <person name="Nowell W R."/>
        </authorList>
    </citation>
    <scope>NUCLEOTIDE SEQUENCE</scope>
</reference>
<keyword evidence="3" id="KW-1185">Reference proteome</keyword>
<organism evidence="2 3">
    <name type="scientific">Rotaria sordida</name>
    <dbReference type="NCBI Taxonomy" id="392033"/>
    <lineage>
        <taxon>Eukaryota</taxon>
        <taxon>Metazoa</taxon>
        <taxon>Spiralia</taxon>
        <taxon>Gnathifera</taxon>
        <taxon>Rotifera</taxon>
        <taxon>Eurotatoria</taxon>
        <taxon>Bdelloidea</taxon>
        <taxon>Philodinida</taxon>
        <taxon>Philodinidae</taxon>
        <taxon>Rotaria</taxon>
    </lineage>
</organism>
<feature type="compositionally biased region" description="Low complexity" evidence="1">
    <location>
        <begin position="1"/>
        <end position="21"/>
    </location>
</feature>
<name>A0A814TP48_9BILA</name>
<proteinExistence type="predicted"/>
<dbReference type="SUPFAM" id="SSF55486">
    <property type="entry name" value="Metalloproteases ('zincins'), catalytic domain"/>
    <property type="match status" value="1"/>
</dbReference>
<sequence>MVITRSQSSVATSTAAALRSTYKISKQPESSTRSRPVNKTSKRSPSPSPPNPIHHSCSKLSKKILRNNNVSNTISFTNQSFSPSLFDDNQQLSGQSRITHTTLEKTNSQSLISCNNRPLFYIDYKIHQGFTLNEEILIKNALEIITNRLFKPEILQNMYNICGTSGELLGARVWSRSQLANDKNYHGMYDLLRFQLMCLKMKSEYGQFPTIHIYPMYEKNETQAEGTVGCISCISHGSTFSIEGNFQVKLNRYNLDASNKNIGNSVYWAGTIVHEMLHNLGHKHKNNDYSNQWQINIFENCFIYNGNYSS</sequence>
<accession>A0A814TP48</accession>